<protein>
    <recommendedName>
        <fullName evidence="1">Polymerase beta nucleotidyltransferase domain-containing protein</fullName>
    </recommendedName>
</protein>
<dbReference type="CDD" id="cd05403">
    <property type="entry name" value="NT_KNTase_like"/>
    <property type="match status" value="1"/>
</dbReference>
<evidence type="ECO:0000313" key="2">
    <source>
        <dbReference type="EMBL" id="OGZ55714.1"/>
    </source>
</evidence>
<reference evidence="2 3" key="1">
    <citation type="journal article" date="2016" name="Nat. Commun.">
        <title>Thousands of microbial genomes shed light on interconnected biogeochemical processes in an aquifer system.</title>
        <authorList>
            <person name="Anantharaman K."/>
            <person name="Brown C.T."/>
            <person name="Hug L.A."/>
            <person name="Sharon I."/>
            <person name="Castelle C.J."/>
            <person name="Probst A.J."/>
            <person name="Thomas B.C."/>
            <person name="Singh A."/>
            <person name="Wilkins M.J."/>
            <person name="Karaoz U."/>
            <person name="Brodie E.L."/>
            <person name="Williams K.H."/>
            <person name="Hubbard S.S."/>
            <person name="Banfield J.F."/>
        </authorList>
    </citation>
    <scope>NUCLEOTIDE SEQUENCE [LARGE SCALE GENOMIC DNA]</scope>
</reference>
<dbReference type="AlphaFoldDB" id="A0A1G2GZR9"/>
<comment type="caution">
    <text evidence="2">The sequence shown here is derived from an EMBL/GenBank/DDBJ whole genome shotgun (WGS) entry which is preliminary data.</text>
</comment>
<dbReference type="STRING" id="1802129.A3J04_04165"/>
<proteinExistence type="predicted"/>
<accession>A0A1G2GZR9</accession>
<name>A0A1G2GZR9_9BACT</name>
<evidence type="ECO:0000313" key="3">
    <source>
        <dbReference type="Proteomes" id="UP000177954"/>
    </source>
</evidence>
<dbReference type="Gene3D" id="3.30.460.10">
    <property type="entry name" value="Beta Polymerase, domain 2"/>
    <property type="match status" value="1"/>
</dbReference>
<dbReference type="InterPro" id="IPR041633">
    <property type="entry name" value="Polbeta"/>
</dbReference>
<gene>
    <name evidence="2" type="ORF">A3J04_04165</name>
</gene>
<dbReference type="Proteomes" id="UP000177954">
    <property type="component" value="Unassembled WGS sequence"/>
</dbReference>
<sequence length="152" mass="17879">MPVVFLFPAAWYYKRVEKIDKIKEKASNLAKKYDLDLLVLFGSQVSGRTHKKSDYDIGFISKHPKGLEEEIRMEFELSEDLRVGKIDLVNLKKASPLLMKSVTDNSILLYQREPTLYARFKIYALKLFIEARRLFDLREVVIQKFILKHSPR</sequence>
<dbReference type="Pfam" id="PF18765">
    <property type="entry name" value="Polbeta"/>
    <property type="match status" value="1"/>
</dbReference>
<evidence type="ECO:0000259" key="1">
    <source>
        <dbReference type="Pfam" id="PF18765"/>
    </source>
</evidence>
<dbReference type="NCBIfam" id="NF047752">
    <property type="entry name" value="MntA_antitoxin"/>
    <property type="match status" value="1"/>
</dbReference>
<feature type="domain" description="Polymerase beta nucleotidyltransferase" evidence="1">
    <location>
        <begin position="24"/>
        <end position="113"/>
    </location>
</feature>
<dbReference type="PANTHER" id="PTHR43852:SF3">
    <property type="entry name" value="NUCLEOTIDYLTRANSFERASE"/>
    <property type="match status" value="1"/>
</dbReference>
<dbReference type="InterPro" id="IPR043519">
    <property type="entry name" value="NT_sf"/>
</dbReference>
<dbReference type="PANTHER" id="PTHR43852">
    <property type="entry name" value="NUCLEOTIDYLTRANSFERASE"/>
    <property type="match status" value="1"/>
</dbReference>
<organism evidence="2 3">
    <name type="scientific">Candidatus Ryanbacteria bacterium RIFCSPLOWO2_02_FULL_47_14</name>
    <dbReference type="NCBI Taxonomy" id="1802129"/>
    <lineage>
        <taxon>Bacteria</taxon>
        <taxon>Candidatus Ryaniibacteriota</taxon>
    </lineage>
</organism>
<dbReference type="EMBL" id="MHNZ01000029">
    <property type="protein sequence ID" value="OGZ55714.1"/>
    <property type="molecule type" value="Genomic_DNA"/>
</dbReference>
<dbReference type="InterPro" id="IPR052930">
    <property type="entry name" value="TA_antitoxin_MntA"/>
</dbReference>
<dbReference type="SUPFAM" id="SSF81301">
    <property type="entry name" value="Nucleotidyltransferase"/>
    <property type="match status" value="1"/>
</dbReference>